<feature type="region of interest" description="Disordered" evidence="1">
    <location>
        <begin position="1"/>
        <end position="22"/>
    </location>
</feature>
<gene>
    <name evidence="2" type="ORF">SS37A_24410</name>
</gene>
<dbReference type="RefSeq" id="WP_202073473.1">
    <property type="nucleotide sequence ID" value="NZ_AP027142.1"/>
</dbReference>
<proteinExistence type="predicted"/>
<protein>
    <submittedName>
        <fullName evidence="2">Uncharacterized protein</fullName>
    </submittedName>
</protein>
<evidence type="ECO:0000256" key="1">
    <source>
        <dbReference type="SAM" id="MobiDB-lite"/>
    </source>
</evidence>
<evidence type="ECO:0000313" key="3">
    <source>
        <dbReference type="Proteomes" id="UP001317629"/>
    </source>
</evidence>
<organism evidence="2 3">
    <name type="scientific">Methylocystis iwaonis</name>
    <dbReference type="NCBI Taxonomy" id="2885079"/>
    <lineage>
        <taxon>Bacteria</taxon>
        <taxon>Pseudomonadati</taxon>
        <taxon>Pseudomonadota</taxon>
        <taxon>Alphaproteobacteria</taxon>
        <taxon>Hyphomicrobiales</taxon>
        <taxon>Methylocystaceae</taxon>
        <taxon>Methylocystis</taxon>
    </lineage>
</organism>
<keyword evidence="3" id="KW-1185">Reference proteome</keyword>
<accession>A0ABM8EA93</accession>
<dbReference type="Proteomes" id="UP001317629">
    <property type="component" value="Chromosome"/>
</dbReference>
<sequence>MAMHRQPSRGLNDLRTLTGRNDKSVPAHKAYLRMSFLELERARRSMELRAATDRSDAIQARFREIDKEIGEITAKMNGTAPPAHPVAAVRKSPIGMRQASKRFSFTY</sequence>
<name>A0ABM8EA93_9HYPH</name>
<reference evidence="2 3" key="1">
    <citation type="journal article" date="2023" name="Int. J. Syst. Evol. Microbiol.">
        <title>Methylocystis iwaonis sp. nov., a type II methane-oxidizing bacterium from surface soil of a rice paddy field in Japan, and emended description of the genus Methylocystis (ex Whittenbury et al. 1970) Bowman et al. 1993.</title>
        <authorList>
            <person name="Kaise H."/>
            <person name="Sawadogo J.B."/>
            <person name="Alam M.S."/>
            <person name="Ueno C."/>
            <person name="Dianou D."/>
            <person name="Shinjo R."/>
            <person name="Asakawa S."/>
        </authorList>
    </citation>
    <scope>NUCLEOTIDE SEQUENCE [LARGE SCALE GENOMIC DNA]</scope>
    <source>
        <strain evidence="2 3">SS37A-Re</strain>
    </source>
</reference>
<dbReference type="EMBL" id="AP027142">
    <property type="protein sequence ID" value="BDV34912.1"/>
    <property type="molecule type" value="Genomic_DNA"/>
</dbReference>
<evidence type="ECO:0000313" key="2">
    <source>
        <dbReference type="EMBL" id="BDV34912.1"/>
    </source>
</evidence>